<dbReference type="NCBIfam" id="NF033521">
    <property type="entry name" value="lasso_leader_L3"/>
    <property type="match status" value="1"/>
</dbReference>
<dbReference type="RefSeq" id="WP_345431343.1">
    <property type="nucleotide sequence ID" value="NZ_BAABHK010000003.1"/>
</dbReference>
<accession>A0ABP8U740</accession>
<dbReference type="EMBL" id="BAABHK010000003">
    <property type="protein sequence ID" value="GAA4625483.1"/>
    <property type="molecule type" value="Genomic_DNA"/>
</dbReference>
<dbReference type="Proteomes" id="UP001501442">
    <property type="component" value="Unassembled WGS sequence"/>
</dbReference>
<evidence type="ECO:0000313" key="2">
    <source>
        <dbReference type="Proteomes" id="UP001501442"/>
    </source>
</evidence>
<protein>
    <submittedName>
        <fullName evidence="1">Uncharacterized protein</fullName>
    </submittedName>
</protein>
<gene>
    <name evidence="1" type="ORF">GCM10023196_029820</name>
</gene>
<name>A0ABP8U740_9ACTN</name>
<reference evidence="2" key="1">
    <citation type="journal article" date="2019" name="Int. J. Syst. Evol. Microbiol.">
        <title>The Global Catalogue of Microorganisms (GCM) 10K type strain sequencing project: providing services to taxonomists for standard genome sequencing and annotation.</title>
        <authorList>
            <consortium name="The Broad Institute Genomics Platform"/>
            <consortium name="The Broad Institute Genome Sequencing Center for Infectious Disease"/>
            <person name="Wu L."/>
            <person name="Ma J."/>
        </authorList>
    </citation>
    <scope>NUCLEOTIDE SEQUENCE [LARGE SCALE GENOMIC DNA]</scope>
    <source>
        <strain evidence="2">JCM 17939</strain>
    </source>
</reference>
<keyword evidence="2" id="KW-1185">Reference proteome</keyword>
<sequence>MDRVPDEPLPYEPPMLAEAGSFAEQTKGSGGLIPEYHGHIPH</sequence>
<evidence type="ECO:0000313" key="1">
    <source>
        <dbReference type="EMBL" id="GAA4625483.1"/>
    </source>
</evidence>
<proteinExistence type="predicted"/>
<comment type="caution">
    <text evidence="1">The sequence shown here is derived from an EMBL/GenBank/DDBJ whole genome shotgun (WGS) entry which is preliminary data.</text>
</comment>
<organism evidence="1 2">
    <name type="scientific">Actinoallomurus vinaceus</name>
    <dbReference type="NCBI Taxonomy" id="1080074"/>
    <lineage>
        <taxon>Bacteria</taxon>
        <taxon>Bacillati</taxon>
        <taxon>Actinomycetota</taxon>
        <taxon>Actinomycetes</taxon>
        <taxon>Streptosporangiales</taxon>
        <taxon>Thermomonosporaceae</taxon>
        <taxon>Actinoallomurus</taxon>
    </lineage>
</organism>